<evidence type="ECO:0000256" key="9">
    <source>
        <dbReference type="ARBA" id="ARBA00022989"/>
    </source>
</evidence>
<keyword evidence="8 13" id="KW-0630">Potassium</keyword>
<dbReference type="Pfam" id="PF00520">
    <property type="entry name" value="Ion_trans"/>
    <property type="match status" value="2"/>
</dbReference>
<comment type="subcellular location">
    <subcellularLocation>
        <location evidence="1 13">Membrane</location>
        <topology evidence="1 13">Multi-pass membrane protein</topology>
    </subcellularLocation>
</comment>
<evidence type="ECO:0000256" key="1">
    <source>
        <dbReference type="ARBA" id="ARBA00004141"/>
    </source>
</evidence>
<comment type="caution">
    <text evidence="16">The sequence shown here is derived from an EMBL/GenBank/DDBJ whole genome shotgun (WGS) entry which is preliminary data.</text>
</comment>
<comment type="function">
    <text evidence="13">Potassium channel.</text>
</comment>
<evidence type="ECO:0000313" key="16">
    <source>
        <dbReference type="EMBL" id="KAL0917933.1"/>
    </source>
</evidence>
<dbReference type="Pfam" id="PF00027">
    <property type="entry name" value="cNMP_binding"/>
    <property type="match status" value="1"/>
</dbReference>
<name>A0ABD0UZG8_DENTH</name>
<comment type="subunit">
    <text evidence="13">The potassium channel is composed of a homo- or heterotetrameric complex of pore-forming subunits.</text>
</comment>
<evidence type="ECO:0000256" key="12">
    <source>
        <dbReference type="ARBA" id="ARBA00023303"/>
    </source>
</evidence>
<dbReference type="InterPro" id="IPR018490">
    <property type="entry name" value="cNMP-bd_dom_sf"/>
</dbReference>
<accession>A0ABD0UZG8</accession>
<dbReference type="InterPro" id="IPR000595">
    <property type="entry name" value="cNMP-bd_dom"/>
</dbReference>
<keyword evidence="5 13" id="KW-0812">Transmembrane</keyword>
<evidence type="ECO:0000256" key="7">
    <source>
        <dbReference type="ARBA" id="ARBA00022882"/>
    </source>
</evidence>
<dbReference type="AlphaFoldDB" id="A0ABD0UZG8"/>
<feature type="transmembrane region" description="Helical" evidence="13">
    <location>
        <begin position="394"/>
        <end position="415"/>
    </location>
</feature>
<evidence type="ECO:0000256" key="10">
    <source>
        <dbReference type="ARBA" id="ARBA00023065"/>
    </source>
</evidence>
<evidence type="ECO:0000256" key="2">
    <source>
        <dbReference type="ARBA" id="ARBA00007929"/>
    </source>
</evidence>
<keyword evidence="12 13" id="KW-0407">Ion channel</keyword>
<dbReference type="PANTHER" id="PTHR45743:SF27">
    <property type="entry name" value="POTASSIUM CHANNEL KAT3"/>
    <property type="match status" value="1"/>
</dbReference>
<proteinExistence type="inferred from homology"/>
<feature type="transmembrane region" description="Helical" evidence="13">
    <location>
        <begin position="345"/>
        <end position="373"/>
    </location>
</feature>
<sequence>MTIRWQAFLVLLVAYSAWASPLELAFEKLVASKALIAIDLVVDAFFAVDIVVRFFVAYLDKSTHLLVFEQKKIATRFPLVVAARRRRLGCRAPKDDESSLNTEIHNVSCTNRDEISAVHTNTHGLLYKDPSYTLDATYQKTQKSIHPPQQFAEVDKFKFTSAHKELMPGREYHYDPFSKSLLPVRTWYVSSNRRFYRQMAPQDKRYVMTLNFGMDVASTLPFQLFYGIITGKSKDGTSLGILSLLRLWRLRHVSNLFARFIMQIGESELVYQMRRLRGVGRDHSSRMSLYMPSVLLYKCCGFNGIALRCRWAVVEKCIGLHLRICTRHVFACIHVADPVTWHYGLNFIFCTLPLLVTLFALHLTACIYCWMAYHHRIIEKTWLGQPVPNFKERSIWLGYIYAIYFSISTLTTVGYGDLHADNKWEKIFGILLMLFNIGLTAYLIGNMTNLIVHEASRTFKMREASRNISRYARKIGLPETLRTQMMQHVRLKFKTIELQQEEVLTSLPKAIRSSIAQHLFQQTVDLAYLFKGVSENFIAQLVIIIYFASTSKEILERIEKREKMRQRRKKEKIVSEMKAEYFPPKADIILQKEIPTEFYIVIAGELDVLTNENGTEKILSAIGPADMAGEIGVILNIPQPFTIRSKSISQVVRIGHSHFRQVVELHIAEGKTILSNFLQVSN</sequence>
<keyword evidence="14" id="KW-0732">Signal</keyword>
<keyword evidence="17" id="KW-1185">Reference proteome</keyword>
<organism evidence="16 17">
    <name type="scientific">Dendrobium thyrsiflorum</name>
    <name type="common">Pinecone-like raceme dendrobium</name>
    <name type="synonym">Orchid</name>
    <dbReference type="NCBI Taxonomy" id="117978"/>
    <lineage>
        <taxon>Eukaryota</taxon>
        <taxon>Viridiplantae</taxon>
        <taxon>Streptophyta</taxon>
        <taxon>Embryophyta</taxon>
        <taxon>Tracheophyta</taxon>
        <taxon>Spermatophyta</taxon>
        <taxon>Magnoliopsida</taxon>
        <taxon>Liliopsida</taxon>
        <taxon>Asparagales</taxon>
        <taxon>Orchidaceae</taxon>
        <taxon>Epidendroideae</taxon>
        <taxon>Malaxideae</taxon>
        <taxon>Dendrobiinae</taxon>
        <taxon>Dendrobium</taxon>
    </lineage>
</organism>
<comment type="domain">
    <text evidence="13">The segment S4 is probably the voltage-sensor and is characterized by a series of positively charged amino acids. The pore-forming region H5 is enclosed by the transmembrane segments S5 and S6 in the Shaker-type (1P/6TM) and contains the GYGD signature motif which seems to be involved in potassium selectivity.</text>
</comment>
<feature type="signal peptide" evidence="14">
    <location>
        <begin position="1"/>
        <end position="19"/>
    </location>
</feature>
<protein>
    <recommendedName>
        <fullName evidence="13">Potassium channel</fullName>
    </recommendedName>
</protein>
<comment type="similarity">
    <text evidence="2 13">Belongs to the potassium channel family. Plant (TC 1.A.1.4) subfamily.</text>
</comment>
<dbReference type="EMBL" id="JANQDX010000010">
    <property type="protein sequence ID" value="KAL0917933.1"/>
    <property type="molecule type" value="Genomic_DNA"/>
</dbReference>
<dbReference type="PANTHER" id="PTHR45743">
    <property type="entry name" value="POTASSIUM CHANNEL AKT1"/>
    <property type="match status" value="1"/>
</dbReference>
<evidence type="ECO:0000313" key="17">
    <source>
        <dbReference type="Proteomes" id="UP001552299"/>
    </source>
</evidence>
<evidence type="ECO:0000256" key="8">
    <source>
        <dbReference type="ARBA" id="ARBA00022958"/>
    </source>
</evidence>
<evidence type="ECO:0000256" key="11">
    <source>
        <dbReference type="ARBA" id="ARBA00023136"/>
    </source>
</evidence>
<evidence type="ECO:0000256" key="5">
    <source>
        <dbReference type="ARBA" id="ARBA00022692"/>
    </source>
</evidence>
<feature type="transmembrane region" description="Helical" evidence="13">
    <location>
        <begin position="35"/>
        <end position="56"/>
    </location>
</feature>
<dbReference type="Gene3D" id="1.10.287.70">
    <property type="match status" value="1"/>
</dbReference>
<dbReference type="InterPro" id="IPR014710">
    <property type="entry name" value="RmlC-like_jellyroll"/>
</dbReference>
<evidence type="ECO:0000256" key="6">
    <source>
        <dbReference type="ARBA" id="ARBA00022826"/>
    </source>
</evidence>
<keyword evidence="10 13" id="KW-0406">Ion transport</keyword>
<keyword evidence="9 13" id="KW-1133">Transmembrane helix</keyword>
<dbReference type="FunFam" id="2.60.120.10:FF:000074">
    <property type="entry name" value="Potassium channel KAT2"/>
    <property type="match status" value="1"/>
</dbReference>
<comment type="caution">
    <text evidence="13">Lacks conserved residue(s) required for the propagation of feature annotation.</text>
</comment>
<feature type="chain" id="PRO_5044827201" description="Potassium channel" evidence="14">
    <location>
        <begin position="20"/>
        <end position="682"/>
    </location>
</feature>
<evidence type="ECO:0000256" key="13">
    <source>
        <dbReference type="RuleBase" id="RU369015"/>
    </source>
</evidence>
<dbReference type="InterPro" id="IPR045319">
    <property type="entry name" value="KAT/AKT"/>
</dbReference>
<feature type="transmembrane region" description="Helical" evidence="13">
    <location>
        <begin position="427"/>
        <end position="452"/>
    </location>
</feature>
<reference evidence="16 17" key="1">
    <citation type="journal article" date="2024" name="Plant Biotechnol. J.">
        <title>Dendrobium thyrsiflorum genome and its molecular insights into genes involved in important horticultural traits.</title>
        <authorList>
            <person name="Chen B."/>
            <person name="Wang J.Y."/>
            <person name="Zheng P.J."/>
            <person name="Li K.L."/>
            <person name="Liang Y.M."/>
            <person name="Chen X.F."/>
            <person name="Zhang C."/>
            <person name="Zhao X."/>
            <person name="He X."/>
            <person name="Zhang G.Q."/>
            <person name="Liu Z.J."/>
            <person name="Xu Q."/>
        </authorList>
    </citation>
    <scope>NUCLEOTIDE SEQUENCE [LARGE SCALE GENOMIC DNA]</scope>
    <source>
        <strain evidence="16">GZMU011</strain>
    </source>
</reference>
<dbReference type="GO" id="GO:0034702">
    <property type="term" value="C:monoatomic ion channel complex"/>
    <property type="evidence" value="ECO:0007669"/>
    <property type="project" value="UniProtKB-KW"/>
</dbReference>
<dbReference type="Gene3D" id="2.60.120.10">
    <property type="entry name" value="Jelly Rolls"/>
    <property type="match status" value="1"/>
</dbReference>
<evidence type="ECO:0000259" key="15">
    <source>
        <dbReference type="PROSITE" id="PS50042"/>
    </source>
</evidence>
<evidence type="ECO:0000256" key="3">
    <source>
        <dbReference type="ARBA" id="ARBA00022448"/>
    </source>
</evidence>
<evidence type="ECO:0000256" key="4">
    <source>
        <dbReference type="ARBA" id="ARBA00022538"/>
    </source>
</evidence>
<dbReference type="GO" id="GO:0005249">
    <property type="term" value="F:voltage-gated potassium channel activity"/>
    <property type="evidence" value="ECO:0007669"/>
    <property type="project" value="UniProtKB-UniRule"/>
</dbReference>
<keyword evidence="4 13" id="KW-0633">Potassium transport</keyword>
<keyword evidence="3 13" id="KW-0813">Transport</keyword>
<dbReference type="SUPFAM" id="SSF51206">
    <property type="entry name" value="cAMP-binding domain-like"/>
    <property type="match status" value="2"/>
</dbReference>
<feature type="domain" description="Cyclic nucleotide-binding" evidence="15">
    <location>
        <begin position="572"/>
        <end position="680"/>
    </location>
</feature>
<keyword evidence="6 13" id="KW-0631">Potassium channel</keyword>
<dbReference type="PROSITE" id="PS50042">
    <property type="entry name" value="CNMP_BINDING_3"/>
    <property type="match status" value="1"/>
</dbReference>
<dbReference type="Proteomes" id="UP001552299">
    <property type="component" value="Unassembled WGS sequence"/>
</dbReference>
<feature type="transmembrane region" description="Helical" evidence="13">
    <location>
        <begin position="206"/>
        <end position="229"/>
    </location>
</feature>
<keyword evidence="11 13" id="KW-0472">Membrane</keyword>
<evidence type="ECO:0000256" key="14">
    <source>
        <dbReference type="SAM" id="SignalP"/>
    </source>
</evidence>
<dbReference type="CDD" id="cd00038">
    <property type="entry name" value="CAP_ED"/>
    <property type="match status" value="1"/>
</dbReference>
<dbReference type="InterPro" id="IPR005821">
    <property type="entry name" value="Ion_trans_dom"/>
</dbReference>
<gene>
    <name evidence="16" type="ORF">M5K25_013042</name>
</gene>
<dbReference type="SMART" id="SM00100">
    <property type="entry name" value="cNMP"/>
    <property type="match status" value="1"/>
</dbReference>
<keyword evidence="7 13" id="KW-0851">Voltage-gated channel</keyword>
<dbReference type="SUPFAM" id="SSF81324">
    <property type="entry name" value="Voltage-gated potassium channels"/>
    <property type="match status" value="1"/>
</dbReference>